<dbReference type="NCBIfam" id="TIGR00654">
    <property type="entry name" value="PhzF_family"/>
    <property type="match status" value="1"/>
</dbReference>
<dbReference type="OrthoDB" id="9788221at2"/>
<comment type="similarity">
    <text evidence="1">Belongs to the PhzF family.</text>
</comment>
<evidence type="ECO:0000313" key="5">
    <source>
        <dbReference type="Proteomes" id="UP000030364"/>
    </source>
</evidence>
<evidence type="ECO:0000256" key="2">
    <source>
        <dbReference type="ARBA" id="ARBA00023235"/>
    </source>
</evidence>
<dbReference type="GO" id="GO:0016853">
    <property type="term" value="F:isomerase activity"/>
    <property type="evidence" value="ECO:0007669"/>
    <property type="project" value="UniProtKB-KW"/>
</dbReference>
<feature type="active site" evidence="3">
    <location>
        <position position="46"/>
    </location>
</feature>
<dbReference type="RefSeq" id="WP_038065916.1">
    <property type="nucleotide sequence ID" value="NZ_JPSL02000037.1"/>
</dbReference>
<comment type="caution">
    <text evidence="4">The sequence shown here is derived from an EMBL/GenBank/DDBJ whole genome shotgun (WGS) entry which is preliminary data.</text>
</comment>
<dbReference type="Gene3D" id="3.10.310.10">
    <property type="entry name" value="Diaminopimelate Epimerase, Chain A, domain 1"/>
    <property type="match status" value="2"/>
</dbReference>
<dbReference type="InterPro" id="IPR003719">
    <property type="entry name" value="Phenazine_PhzF-like"/>
</dbReference>
<dbReference type="PIRSF" id="PIRSF016184">
    <property type="entry name" value="PhzC_PhzF"/>
    <property type="match status" value="1"/>
</dbReference>
<reference evidence="4 5" key="1">
    <citation type="journal article" date="2015" name="Genome Announc.">
        <title>Draft Genome Sequence of the Thermophile Thermus filiformis ATCC 43280, Producer of Carotenoid-(Di)glucoside-Branched Fatty Acid (Di)esters and Source of Hyperthermostable Enzymes of Biotechnological Interest.</title>
        <authorList>
            <person name="Mandelli F."/>
            <person name="Oliveira Ramires B."/>
            <person name="Couger M.B."/>
            <person name="Paixao D.A."/>
            <person name="Camilo C.M."/>
            <person name="Polikarpov I."/>
            <person name="Prade R."/>
            <person name="Riano-Pachon D.M."/>
            <person name="Squina F.M."/>
        </authorList>
    </citation>
    <scope>NUCLEOTIDE SEQUENCE [LARGE SCALE GENOMIC DNA]</scope>
    <source>
        <strain evidence="4 5">ATCC 43280</strain>
    </source>
</reference>
<dbReference type="Pfam" id="PF02567">
    <property type="entry name" value="PhzC-PhzF"/>
    <property type="match status" value="1"/>
</dbReference>
<dbReference type="PANTHER" id="PTHR13774:SF39">
    <property type="entry name" value="BIOSYNTHESIS PROTEIN, PUTATIVE-RELATED"/>
    <property type="match status" value="1"/>
</dbReference>
<dbReference type="PANTHER" id="PTHR13774">
    <property type="entry name" value="PHENAZINE BIOSYNTHESIS PROTEIN"/>
    <property type="match status" value="1"/>
</dbReference>
<sequence>MPRLPYVRMEAFTRTPGGGNPVALVLDARGLSREAMQEVARLLDQETAFVLERRENSVEVRFFTPSAEVEFSGHAAVALGLGLVRMGLVPEGTERIYLRTLAEVLPVEVAYQGGEPQKAWVRGPTPRFRDVPPWKVVREFTEALGANERYLHRGLPTGIAYTGLWSLFLPFITPGLVDELEPEMERLKALCHRLEVATVHAYAPVGPRTFYARDFAPLLGIPEDPVTGSANAALGALLARSGVVPRRAGEVQLTLLQGHRMGSPGTVEVRVEYSPSGEPYKVLLGGEAVLLESGVLE</sequence>
<dbReference type="SUPFAM" id="SSF54506">
    <property type="entry name" value="Diaminopimelate epimerase-like"/>
    <property type="match status" value="1"/>
</dbReference>
<accession>A0A0A2WMP8</accession>
<keyword evidence="5" id="KW-1185">Reference proteome</keyword>
<evidence type="ECO:0000256" key="3">
    <source>
        <dbReference type="PIRSR" id="PIRSR016184-1"/>
    </source>
</evidence>
<protein>
    <submittedName>
        <fullName evidence="4">Phenazine biosynthesis protein PhzF</fullName>
    </submittedName>
</protein>
<gene>
    <name evidence="4" type="ORF">THFILI_02605</name>
</gene>
<evidence type="ECO:0000313" key="4">
    <source>
        <dbReference type="EMBL" id="KGQ21461.2"/>
    </source>
</evidence>
<proteinExistence type="inferred from homology"/>
<keyword evidence="2" id="KW-0413">Isomerase</keyword>
<dbReference type="EMBL" id="JPSL02000037">
    <property type="protein sequence ID" value="KGQ21461.2"/>
    <property type="molecule type" value="Genomic_DNA"/>
</dbReference>
<name>A0A0A2WMP8_THEFI</name>
<dbReference type="STRING" id="276.THFILI_02605"/>
<evidence type="ECO:0000256" key="1">
    <source>
        <dbReference type="ARBA" id="ARBA00008270"/>
    </source>
</evidence>
<dbReference type="AlphaFoldDB" id="A0A0A2WMP8"/>
<dbReference type="Proteomes" id="UP000030364">
    <property type="component" value="Unassembled WGS sequence"/>
</dbReference>
<organism evidence="4 5">
    <name type="scientific">Thermus filiformis</name>
    <dbReference type="NCBI Taxonomy" id="276"/>
    <lineage>
        <taxon>Bacteria</taxon>
        <taxon>Thermotogati</taxon>
        <taxon>Deinococcota</taxon>
        <taxon>Deinococci</taxon>
        <taxon>Thermales</taxon>
        <taxon>Thermaceae</taxon>
        <taxon>Thermus</taxon>
    </lineage>
</organism>
<dbReference type="GO" id="GO:0005737">
    <property type="term" value="C:cytoplasm"/>
    <property type="evidence" value="ECO:0007669"/>
    <property type="project" value="TreeGrafter"/>
</dbReference>